<evidence type="ECO:0000313" key="2">
    <source>
        <dbReference type="EMBL" id="KOB76876.1"/>
    </source>
</evidence>
<name>A0A0L7LNT3_OPEBR</name>
<sequence length="94" mass="10635">MRTLIDFIIKVRTVAPRDRNAARLAPAWYRPGSVEILQRRAEPATMRTLIDFIIKIRTVAPRDRNAARQSRDSRPPGTGPAPSRYCRDGPSQPP</sequence>
<reference evidence="2 3" key="1">
    <citation type="journal article" date="2015" name="Genome Biol. Evol.">
        <title>The genome of winter moth (Operophtera brumata) provides a genomic perspective on sexual dimorphism and phenology.</title>
        <authorList>
            <person name="Derks M.F."/>
            <person name="Smit S."/>
            <person name="Salis L."/>
            <person name="Schijlen E."/>
            <person name="Bossers A."/>
            <person name="Mateman C."/>
            <person name="Pijl A.S."/>
            <person name="de Ridder D."/>
            <person name="Groenen M.A."/>
            <person name="Visser M.E."/>
            <person name="Megens H.J."/>
        </authorList>
    </citation>
    <scope>NUCLEOTIDE SEQUENCE [LARGE SCALE GENOMIC DNA]</scope>
    <source>
        <strain evidence="2">WM2013NL</strain>
        <tissue evidence="2">Head and thorax</tissue>
    </source>
</reference>
<proteinExistence type="predicted"/>
<keyword evidence="3" id="KW-1185">Reference proteome</keyword>
<accession>A0A0L7LNT3</accession>
<organism evidence="2 3">
    <name type="scientific">Operophtera brumata</name>
    <name type="common">Winter moth</name>
    <name type="synonym">Phalaena brumata</name>
    <dbReference type="NCBI Taxonomy" id="104452"/>
    <lineage>
        <taxon>Eukaryota</taxon>
        <taxon>Metazoa</taxon>
        <taxon>Ecdysozoa</taxon>
        <taxon>Arthropoda</taxon>
        <taxon>Hexapoda</taxon>
        <taxon>Insecta</taxon>
        <taxon>Pterygota</taxon>
        <taxon>Neoptera</taxon>
        <taxon>Endopterygota</taxon>
        <taxon>Lepidoptera</taxon>
        <taxon>Glossata</taxon>
        <taxon>Ditrysia</taxon>
        <taxon>Geometroidea</taxon>
        <taxon>Geometridae</taxon>
        <taxon>Larentiinae</taxon>
        <taxon>Operophtera</taxon>
    </lineage>
</organism>
<comment type="caution">
    <text evidence="2">The sequence shown here is derived from an EMBL/GenBank/DDBJ whole genome shotgun (WGS) entry which is preliminary data.</text>
</comment>
<dbReference type="AlphaFoldDB" id="A0A0L7LNT3"/>
<dbReference type="Proteomes" id="UP000037510">
    <property type="component" value="Unassembled WGS sequence"/>
</dbReference>
<feature type="region of interest" description="Disordered" evidence="1">
    <location>
        <begin position="61"/>
        <end position="94"/>
    </location>
</feature>
<protein>
    <submittedName>
        <fullName evidence="2">Uncharacterized protein</fullName>
    </submittedName>
</protein>
<evidence type="ECO:0000256" key="1">
    <source>
        <dbReference type="SAM" id="MobiDB-lite"/>
    </source>
</evidence>
<feature type="compositionally biased region" description="Basic and acidic residues" evidence="1">
    <location>
        <begin position="61"/>
        <end position="74"/>
    </location>
</feature>
<gene>
    <name evidence="2" type="ORF">OBRU01_05002</name>
</gene>
<evidence type="ECO:0000313" key="3">
    <source>
        <dbReference type="Proteomes" id="UP000037510"/>
    </source>
</evidence>
<dbReference type="EMBL" id="JTDY01000502">
    <property type="protein sequence ID" value="KOB76876.1"/>
    <property type="molecule type" value="Genomic_DNA"/>
</dbReference>